<protein>
    <submittedName>
        <fullName evidence="5">Circumsporozoite-related antigen</fullName>
    </submittedName>
</protein>
<evidence type="ECO:0000313" key="9">
    <source>
        <dbReference type="EMBL" id="SCO62148.1"/>
    </source>
</evidence>
<feature type="coiled-coil region" evidence="1">
    <location>
        <begin position="46"/>
        <end position="73"/>
    </location>
</feature>
<dbReference type="OMA" id="FCAILCD"/>
<evidence type="ECO:0000313" key="14">
    <source>
        <dbReference type="Proteomes" id="UP000516480"/>
    </source>
</evidence>
<feature type="chain" id="PRO_5014242923" evidence="4">
    <location>
        <begin position="24"/>
        <end position="166"/>
    </location>
</feature>
<dbReference type="EMBL" id="LT608257">
    <property type="protein sequence ID" value="SCO62148.1"/>
    <property type="molecule type" value="Genomic_DNA"/>
</dbReference>
<dbReference type="Proteomes" id="UP000220214">
    <property type="component" value="Chromosome 9"/>
</dbReference>
<keyword evidence="3" id="KW-1133">Transmembrane helix</keyword>
<organism evidence="5 10">
    <name type="scientific">Plasmodium berghei</name>
    <dbReference type="NCBI Taxonomy" id="5821"/>
    <lineage>
        <taxon>Eukaryota</taxon>
        <taxon>Sar</taxon>
        <taxon>Alveolata</taxon>
        <taxon>Apicomplexa</taxon>
        <taxon>Aconoidasida</taxon>
        <taxon>Haemosporida</taxon>
        <taxon>Plasmodiidae</taxon>
        <taxon>Plasmodium</taxon>
        <taxon>Plasmodium (Vinckeia)</taxon>
    </lineage>
</organism>
<gene>
    <name evidence="5" type="primary">EXP1</name>
    <name evidence="5" type="ORF">PBK173_000207000</name>
    <name evidence="7" type="ORF">PBNK65E_000199100</name>
    <name evidence="6" type="ORF">PBNK65NY_000198300</name>
    <name evidence="9" type="ORF">PBSP11A_000198100</name>
    <name evidence="8" type="ORF">PBSP11RLL_000198000</name>
</gene>
<dbReference type="VEuPathDB" id="PlasmoDB:PBANKA_0926700"/>
<feature type="compositionally biased region" description="Basic and acidic residues" evidence="2">
    <location>
        <begin position="110"/>
        <end position="120"/>
    </location>
</feature>
<evidence type="ECO:0000256" key="3">
    <source>
        <dbReference type="SAM" id="Phobius"/>
    </source>
</evidence>
<keyword evidence="3" id="KW-0812">Transmembrane</keyword>
<evidence type="ECO:0000256" key="1">
    <source>
        <dbReference type="SAM" id="Coils"/>
    </source>
</evidence>
<dbReference type="Proteomes" id="UP000069549">
    <property type="component" value="Chromosome 9"/>
</dbReference>
<dbReference type="Proteomes" id="UP000219860">
    <property type="component" value="Chromosome 9"/>
</dbReference>
<evidence type="ECO:0000313" key="5">
    <source>
        <dbReference type="EMBL" id="CXI43731.1"/>
    </source>
</evidence>
<keyword evidence="1" id="KW-0175">Coiled coil</keyword>
<evidence type="ECO:0000313" key="11">
    <source>
        <dbReference type="Proteomes" id="UP000219860"/>
    </source>
</evidence>
<dbReference type="AlphaFoldDB" id="A0A0Y9WPF0"/>
<dbReference type="Proteomes" id="UP000516480">
    <property type="component" value="Chromosome 9"/>
</dbReference>
<dbReference type="Pfam" id="PF06589">
    <property type="entry name" value="CRA"/>
    <property type="match status" value="1"/>
</dbReference>
<feature type="region of interest" description="Disordered" evidence="2">
    <location>
        <begin position="105"/>
        <end position="137"/>
    </location>
</feature>
<accession>A0A0Y9WPF0</accession>
<feature type="signal peptide" evidence="4">
    <location>
        <begin position="1"/>
        <end position="23"/>
    </location>
</feature>
<feature type="transmembrane region" description="Helical" evidence="3">
    <location>
        <begin position="75"/>
        <end position="97"/>
    </location>
</feature>
<evidence type="ECO:0000256" key="4">
    <source>
        <dbReference type="SAM" id="SignalP"/>
    </source>
</evidence>
<evidence type="ECO:0000313" key="7">
    <source>
        <dbReference type="EMBL" id="SCN25410.1"/>
    </source>
</evidence>
<keyword evidence="4" id="KW-0732">Signal</keyword>
<dbReference type="EMBL" id="LT608145">
    <property type="protein sequence ID" value="SCM22382.1"/>
    <property type="molecule type" value="Genomic_DNA"/>
</dbReference>
<evidence type="ECO:0000313" key="10">
    <source>
        <dbReference type="Proteomes" id="UP000069549"/>
    </source>
</evidence>
<dbReference type="EMBL" id="LT608273">
    <property type="protein sequence ID" value="SCO60388.1"/>
    <property type="molecule type" value="Genomic_DNA"/>
</dbReference>
<evidence type="ECO:0000256" key="2">
    <source>
        <dbReference type="SAM" id="MobiDB-lite"/>
    </source>
</evidence>
<proteinExistence type="predicted"/>
<evidence type="ECO:0000313" key="6">
    <source>
        <dbReference type="EMBL" id="SCM22382.1"/>
    </source>
</evidence>
<evidence type="ECO:0000313" key="8">
    <source>
        <dbReference type="EMBL" id="SCO60388.1"/>
    </source>
</evidence>
<name>A0A0Y9WPF0_PLABE</name>
<evidence type="ECO:0000313" key="12">
    <source>
        <dbReference type="Proteomes" id="UP000219974"/>
    </source>
</evidence>
<dbReference type="EMBL" id="LT614635">
    <property type="protein sequence ID" value="SCN25410.1"/>
    <property type="molecule type" value="Genomic_DNA"/>
</dbReference>
<dbReference type="OrthoDB" id="387289at2759"/>
<evidence type="ECO:0000313" key="13">
    <source>
        <dbReference type="Proteomes" id="UP000220214"/>
    </source>
</evidence>
<dbReference type="EMBL" id="LT160029">
    <property type="protein sequence ID" value="CXI43731.1"/>
    <property type="molecule type" value="Genomic_DNA"/>
</dbReference>
<reference evidence="5 10" key="1">
    <citation type="submission" date="2016-02" db="EMBL/GenBank/DDBJ databases">
        <authorList>
            <consortium name="Pathogen Informatics"/>
        </authorList>
    </citation>
    <scope>NUCLEOTIDE SEQUENCE [LARGE SCALE GENOMIC DNA]</scope>
    <source>
        <strain evidence="5 10">K173</strain>
        <strain evidence="6 14">NK65 ny</strain>
        <strain evidence="7 13">NK65e</strain>
        <strain evidence="9 11">SP11 Antwerpcl1</strain>
        <strain evidence="8 12">SP11 RLL</strain>
    </source>
</reference>
<keyword evidence="3" id="KW-0472">Membrane</keyword>
<dbReference type="Proteomes" id="UP000219974">
    <property type="component" value="Chromosome 9"/>
</dbReference>
<sequence length="166" mass="17944">MKINIASILFIIFSLCLVNNAYGKNKHGKTGSKNVIKKPAEPVIDVQELISDMVKKEEEIVKLAKNKKSLRKANVALATALSVVSALLLGGAGLVMYNTEKGRHPFQIGKSERGTSEDSKPTNSPVDDESSLGFSSEGIQNFASTAREAMLKDDIATPLNMPNLQQ</sequence>